<feature type="compositionally biased region" description="Basic and acidic residues" evidence="1">
    <location>
        <begin position="22"/>
        <end position="31"/>
    </location>
</feature>
<dbReference type="EMBL" id="OY288114">
    <property type="protein sequence ID" value="CAJ0865583.1"/>
    <property type="molecule type" value="Genomic_DNA"/>
</dbReference>
<keyword evidence="2" id="KW-1133">Transmembrane helix</keyword>
<keyword evidence="2" id="KW-0812">Transmembrane</keyword>
<keyword evidence="2" id="KW-0472">Membrane</keyword>
<accession>A0AA48RDZ2</accession>
<evidence type="ECO:0000313" key="3">
    <source>
        <dbReference type="EMBL" id="CAJ0865583.1"/>
    </source>
</evidence>
<evidence type="ECO:0000256" key="2">
    <source>
        <dbReference type="SAM" id="Phobius"/>
    </source>
</evidence>
<gene>
    <name evidence="3" type="ORF">AMST5_01780</name>
</gene>
<name>A0AA48RDZ2_9ZZZZ</name>
<proteinExistence type="predicted"/>
<evidence type="ECO:0000256" key="1">
    <source>
        <dbReference type="SAM" id="MobiDB-lite"/>
    </source>
</evidence>
<dbReference type="AlphaFoldDB" id="A0AA48RDZ2"/>
<reference evidence="3" key="1">
    <citation type="submission" date="2023-07" db="EMBL/GenBank/DDBJ databases">
        <authorList>
            <person name="Pelsma A.J. K."/>
        </authorList>
    </citation>
    <scope>NUCLEOTIDE SEQUENCE</scope>
</reference>
<protein>
    <submittedName>
        <fullName evidence="3">Uncharacterized protein</fullName>
    </submittedName>
</protein>
<sequence>MKSAMSLTVFKRASAPQDGAPSDDRRRPEHDPGFAAAAQRFTYRLACATPPAFREPIAEAFLRRASAPGPAAEHAFQRALGLRLAGECGRDAAVVAKAADTFYARQYRQLLNPVMGVFAATATLAVLGAGRPPRGRFWRRHRPVEMAMAETAEDAGPILVLDRQTVATPVYLPLALNLIDWGRLTRWLEGEGPPPAALRRLIRGEKTECAEPGATARRRPAAGATIAVADAALRSRKLALLALHPYDPDAMGLHLTLFGVEAVAPEVLMRDHALEAGALDPWIRAAERRKEKLFFLVGGVEEAFTQCSQNLFVKKPVPVERRRANWSREWVPSDSLEQLLGGQFEIFQATVSASGLPGVSPRNGDVGLAGLVARRGKRPVILIPYFTGNGVHGHAAKIWSNPVASLMIWDDHTAGCAVTLSGPSRVASHDWVTSRFPEAAKKIGVRRRQNGEPADDPEYWFVQSVVDIRLQDEPVELNSLDSARATCSIHAAGLAHHGKKPAYFAADSLATYDMEWQHKREARGRPRDPSGDLRRSWLAESAGALEARRAHLAGVLAGEDV</sequence>
<organism evidence="3">
    <name type="scientific">freshwater sediment metagenome</name>
    <dbReference type="NCBI Taxonomy" id="556182"/>
    <lineage>
        <taxon>unclassified sequences</taxon>
        <taxon>metagenomes</taxon>
        <taxon>ecological metagenomes</taxon>
    </lineage>
</organism>
<feature type="transmembrane region" description="Helical" evidence="2">
    <location>
        <begin position="110"/>
        <end position="130"/>
    </location>
</feature>
<feature type="region of interest" description="Disordered" evidence="1">
    <location>
        <begin position="1"/>
        <end position="31"/>
    </location>
</feature>